<feature type="domain" description="Xylose isomerase-like TIM barrel" evidence="8">
    <location>
        <begin position="20"/>
        <end position="263"/>
    </location>
</feature>
<dbReference type="PANTHER" id="PTHR21445">
    <property type="entry name" value="ENDONUCLEASE IV ENDODEOXYRIBONUCLEASE IV"/>
    <property type="match status" value="1"/>
</dbReference>
<dbReference type="Gene3D" id="3.20.20.150">
    <property type="entry name" value="Divalent-metal-dependent TIM barrel enzymes"/>
    <property type="match status" value="1"/>
</dbReference>
<dbReference type="InterPro" id="IPR013022">
    <property type="entry name" value="Xyl_isomerase-like_TIM-brl"/>
</dbReference>
<keyword evidence="5 9" id="KW-0378">Hydrolase</keyword>
<dbReference type="PROSITE" id="PS51432">
    <property type="entry name" value="AP_NUCLEASE_F2_4"/>
    <property type="match status" value="1"/>
</dbReference>
<evidence type="ECO:0000256" key="7">
    <source>
        <dbReference type="ARBA" id="ARBA00023204"/>
    </source>
</evidence>
<keyword evidence="7" id="KW-0234">DNA repair</keyword>
<dbReference type="InterPro" id="IPR018246">
    <property type="entry name" value="AP_endonuc_F2_Zn_BS"/>
</dbReference>
<name>A0A927MUB6_9ACTN</name>
<dbReference type="AlphaFoldDB" id="A0A927MUB6"/>
<dbReference type="GO" id="GO:0006284">
    <property type="term" value="P:base-excision repair"/>
    <property type="evidence" value="ECO:0007669"/>
    <property type="project" value="TreeGrafter"/>
</dbReference>
<comment type="cofactor">
    <cofactor evidence="1">
        <name>Zn(2+)</name>
        <dbReference type="ChEBI" id="CHEBI:29105"/>
    </cofactor>
</comment>
<dbReference type="RefSeq" id="WP_192749394.1">
    <property type="nucleotide sequence ID" value="NZ_BAABJL010000030.1"/>
</dbReference>
<dbReference type="SUPFAM" id="SSF51658">
    <property type="entry name" value="Xylose isomerase-like"/>
    <property type="match status" value="1"/>
</dbReference>
<dbReference type="GO" id="GO:0008270">
    <property type="term" value="F:zinc ion binding"/>
    <property type="evidence" value="ECO:0007669"/>
    <property type="project" value="InterPro"/>
</dbReference>
<accession>A0A927MUB6</accession>
<evidence type="ECO:0000259" key="8">
    <source>
        <dbReference type="Pfam" id="PF01261"/>
    </source>
</evidence>
<dbReference type="EMBL" id="JADBEM010000001">
    <property type="protein sequence ID" value="MBE1604978.1"/>
    <property type="molecule type" value="Genomic_DNA"/>
</dbReference>
<dbReference type="GO" id="GO:0003677">
    <property type="term" value="F:DNA binding"/>
    <property type="evidence" value="ECO:0007669"/>
    <property type="project" value="InterPro"/>
</dbReference>
<keyword evidence="6" id="KW-0862">Zinc</keyword>
<reference evidence="9" key="1">
    <citation type="submission" date="2020-10" db="EMBL/GenBank/DDBJ databases">
        <title>Sequencing the genomes of 1000 actinobacteria strains.</title>
        <authorList>
            <person name="Klenk H.-P."/>
        </authorList>
    </citation>
    <scope>NUCLEOTIDE SEQUENCE</scope>
    <source>
        <strain evidence="9">DSM 45354</strain>
    </source>
</reference>
<protein>
    <submittedName>
        <fullName evidence="9">Deoxyribonuclease-4</fullName>
        <ecNumber evidence="9">3.1.21.2</ecNumber>
    </submittedName>
</protein>
<dbReference type="EC" id="3.1.21.2" evidence="9"/>
<sequence>MTSLPLGAHVDQEDPIAEARARSADLAQFFLGDPQGWKGPVVAYEGGGAALTAAASEAGIGLYVHAPYVINVATTNNRIRIPSRKLLQQTVTAAAEIGALGVIVHGGHVLKDADLDTGFDNWRKAIDQLDMACPVLIENTAGGDNAMARHLDRIERLWAAIGDAEGGDTVGFCLDTCHFHAGGEELSSVVDRVKAITGRIDLVHANDSQDGFDSGRDRHANLGQGQISGDDLAAVVRSAGAPAIVETPGGSDGQGADVAWLRQRLA</sequence>
<dbReference type="PANTHER" id="PTHR21445:SF0">
    <property type="entry name" value="APURINIC-APYRIMIDINIC ENDONUCLEASE"/>
    <property type="match status" value="1"/>
</dbReference>
<gene>
    <name evidence="9" type="ORF">HEB94_001826</name>
</gene>
<keyword evidence="10" id="KW-1185">Reference proteome</keyword>
<organism evidence="9 10">
    <name type="scientific">Actinopolymorpha pittospori</name>
    <dbReference type="NCBI Taxonomy" id="648752"/>
    <lineage>
        <taxon>Bacteria</taxon>
        <taxon>Bacillati</taxon>
        <taxon>Actinomycetota</taxon>
        <taxon>Actinomycetes</taxon>
        <taxon>Propionibacteriales</taxon>
        <taxon>Actinopolymorphaceae</taxon>
        <taxon>Actinopolymorpha</taxon>
    </lineage>
</organism>
<evidence type="ECO:0000256" key="1">
    <source>
        <dbReference type="ARBA" id="ARBA00001947"/>
    </source>
</evidence>
<keyword evidence="3" id="KW-0479">Metal-binding</keyword>
<dbReference type="SMART" id="SM00518">
    <property type="entry name" value="AP2Ec"/>
    <property type="match status" value="1"/>
</dbReference>
<evidence type="ECO:0000256" key="2">
    <source>
        <dbReference type="ARBA" id="ARBA00005340"/>
    </source>
</evidence>
<dbReference type="Pfam" id="PF01261">
    <property type="entry name" value="AP_endonuc_2"/>
    <property type="match status" value="1"/>
</dbReference>
<evidence type="ECO:0000313" key="10">
    <source>
        <dbReference type="Proteomes" id="UP000638648"/>
    </source>
</evidence>
<dbReference type="InterPro" id="IPR036237">
    <property type="entry name" value="Xyl_isomerase-like_sf"/>
</dbReference>
<dbReference type="PROSITE" id="PS00730">
    <property type="entry name" value="AP_NUCLEASE_F2_2"/>
    <property type="match status" value="1"/>
</dbReference>
<evidence type="ECO:0000313" key="9">
    <source>
        <dbReference type="EMBL" id="MBE1604978.1"/>
    </source>
</evidence>
<dbReference type="InterPro" id="IPR001719">
    <property type="entry name" value="AP_endonuc_2"/>
</dbReference>
<dbReference type="Proteomes" id="UP000638648">
    <property type="component" value="Unassembled WGS sequence"/>
</dbReference>
<dbReference type="NCBIfam" id="NF002198">
    <property type="entry name" value="PRK01060.1-3"/>
    <property type="match status" value="1"/>
</dbReference>
<evidence type="ECO:0000256" key="6">
    <source>
        <dbReference type="ARBA" id="ARBA00022833"/>
    </source>
</evidence>
<evidence type="ECO:0000256" key="3">
    <source>
        <dbReference type="ARBA" id="ARBA00022723"/>
    </source>
</evidence>
<comment type="caution">
    <text evidence="9">The sequence shown here is derived from an EMBL/GenBank/DDBJ whole genome shotgun (WGS) entry which is preliminary data.</text>
</comment>
<dbReference type="GO" id="GO:0003906">
    <property type="term" value="F:DNA-(apurinic or apyrimidinic site) endonuclease activity"/>
    <property type="evidence" value="ECO:0007669"/>
    <property type="project" value="TreeGrafter"/>
</dbReference>
<comment type="similarity">
    <text evidence="2">Belongs to the AP endonuclease 2 family.</text>
</comment>
<keyword evidence="4" id="KW-0227">DNA damage</keyword>
<proteinExistence type="inferred from homology"/>
<evidence type="ECO:0000256" key="4">
    <source>
        <dbReference type="ARBA" id="ARBA00022763"/>
    </source>
</evidence>
<dbReference type="GO" id="GO:0008833">
    <property type="term" value="F:deoxyribonuclease IV (phage-T4-induced) activity"/>
    <property type="evidence" value="ECO:0007669"/>
    <property type="project" value="UniProtKB-EC"/>
</dbReference>
<evidence type="ECO:0000256" key="5">
    <source>
        <dbReference type="ARBA" id="ARBA00022801"/>
    </source>
</evidence>
<dbReference type="GO" id="GO:0008081">
    <property type="term" value="F:phosphoric diester hydrolase activity"/>
    <property type="evidence" value="ECO:0007669"/>
    <property type="project" value="TreeGrafter"/>
</dbReference>